<dbReference type="Pfam" id="PF12796">
    <property type="entry name" value="Ank_2"/>
    <property type="match status" value="1"/>
</dbReference>
<dbReference type="SUPFAM" id="SSF48403">
    <property type="entry name" value="Ankyrin repeat"/>
    <property type="match status" value="1"/>
</dbReference>
<reference evidence="4" key="1">
    <citation type="submission" date="2020-06" db="EMBL/GenBank/DDBJ databases">
        <title>Draft genome of Bugula neritina, a colonial animal packing powerful symbionts and potential medicines.</title>
        <authorList>
            <person name="Rayko M."/>
        </authorList>
    </citation>
    <scope>NUCLEOTIDE SEQUENCE [LARGE SCALE GENOMIC DNA]</scope>
    <source>
        <strain evidence="4">Kwan_BN1</strain>
    </source>
</reference>
<dbReference type="EMBL" id="VXIV02000291">
    <property type="protein sequence ID" value="KAF6039206.1"/>
    <property type="molecule type" value="Genomic_DNA"/>
</dbReference>
<dbReference type="PROSITE" id="PS50297">
    <property type="entry name" value="ANK_REP_REGION"/>
    <property type="match status" value="1"/>
</dbReference>
<keyword evidence="5" id="KW-1185">Reference proteome</keyword>
<evidence type="ECO:0000256" key="1">
    <source>
        <dbReference type="ARBA" id="ARBA00022737"/>
    </source>
</evidence>
<dbReference type="Proteomes" id="UP000593567">
    <property type="component" value="Unassembled WGS sequence"/>
</dbReference>
<dbReference type="PANTHER" id="PTHR24126">
    <property type="entry name" value="ANKYRIN REPEAT, PH AND SEC7 DOMAIN CONTAINING PROTEIN SECG-RELATED"/>
    <property type="match status" value="1"/>
</dbReference>
<dbReference type="InterPro" id="IPR002110">
    <property type="entry name" value="Ankyrin_rpt"/>
</dbReference>
<evidence type="ECO:0000256" key="3">
    <source>
        <dbReference type="PROSITE-ProRule" id="PRU00023"/>
    </source>
</evidence>
<evidence type="ECO:0000256" key="2">
    <source>
        <dbReference type="ARBA" id="ARBA00023043"/>
    </source>
</evidence>
<protein>
    <submittedName>
        <fullName evidence="4">Uncharacterized protein</fullName>
    </submittedName>
</protein>
<gene>
    <name evidence="4" type="ORF">EB796_002476</name>
</gene>
<dbReference type="AlphaFoldDB" id="A0A7J7KM19"/>
<dbReference type="PANTHER" id="PTHR24126:SF14">
    <property type="entry name" value="ANK_REP_REGION DOMAIN-CONTAINING PROTEIN"/>
    <property type="match status" value="1"/>
</dbReference>
<evidence type="ECO:0000313" key="5">
    <source>
        <dbReference type="Proteomes" id="UP000593567"/>
    </source>
</evidence>
<proteinExistence type="predicted"/>
<name>A0A7J7KM19_BUGNE</name>
<keyword evidence="2 3" id="KW-0040">ANK repeat</keyword>
<dbReference type="InterPro" id="IPR036770">
    <property type="entry name" value="Ankyrin_rpt-contain_sf"/>
</dbReference>
<organism evidence="4 5">
    <name type="scientific">Bugula neritina</name>
    <name type="common">Brown bryozoan</name>
    <name type="synonym">Sertularia neritina</name>
    <dbReference type="NCBI Taxonomy" id="10212"/>
    <lineage>
        <taxon>Eukaryota</taxon>
        <taxon>Metazoa</taxon>
        <taxon>Spiralia</taxon>
        <taxon>Lophotrochozoa</taxon>
        <taxon>Bryozoa</taxon>
        <taxon>Gymnolaemata</taxon>
        <taxon>Cheilostomatida</taxon>
        <taxon>Flustrina</taxon>
        <taxon>Buguloidea</taxon>
        <taxon>Bugulidae</taxon>
        <taxon>Bugula</taxon>
    </lineage>
</organism>
<sequence length="814" mass="90698">MELEQNGLSISSVDLLQGSGSKEKFWQSKSQPNGMGKNTAAAIHQVGEELFETRVDDQSDKLSNSISTSDTFASEILRHPMLYEKWNFRTANQLDMNEKLEDPRMSHASSNSCTSSEISDTMQELSFHCENANTNQEQKINKKNNTHLLKPVFTKNPRPNSLAILSRSHDFIHTLSIEGDCNEEVSNAVSHNYRDKGEAVSIGYRAVSADTLLQQPSSTSATVGLQRRRNQRPTSLQIPSLLHVPLSTAPYVNSGTQCLSSRAPPTRQRSYSMPGNTLTEMSSAVSTESICSQSHSLDEALYLLNKKKLNRKDIDEQSLLHRAVDAGHVKLVKKCIQSGCTVMKRLDSLVGSSALHCAARADQNSAQITKLLLETGIDPNTTNDLGETAIFSAIIHKNMETVTILIDHGCDINSVWQNSTPIYLMLYNKNPHVVTRAIESGAAITQVPENVRQPLHAVLDLCHTQAITYQIMQLLKIMVEADGNAVEHLHEYRPNMPGRSEQDIIYHIYRMEKGPVQNEGKDLVRSLVKLGYTPTRGELSTMSHSNDDYDYLYSYIKHGPSPLKDLCVRTLRKTFCSNVVYAVNKLPPIPEKEKLQILLKKPEPPENDYENYPVVKRQKETPKSRPKSLKNLVTGFARLTRKFSKKSTHGDSGTSGLQFSLPVSKGSLKVKARTLPTEKPPIKPKPKYVKRETLKSSSSAVVADLVRRYSKDDISEAGYASGNTGSSDNLAYESENDDIICNPHSSEEKLPVDQYNNLADAEPIAKFYDEPSMTDYKTIGDKGQLTPMSELQSTVPSLTVFRASIQLDYDNDHL</sequence>
<dbReference type="OrthoDB" id="10252328at2759"/>
<dbReference type="SMART" id="SM00248">
    <property type="entry name" value="ANK"/>
    <property type="match status" value="4"/>
</dbReference>
<keyword evidence="1" id="KW-0677">Repeat</keyword>
<comment type="caution">
    <text evidence="4">The sequence shown here is derived from an EMBL/GenBank/DDBJ whole genome shotgun (WGS) entry which is preliminary data.</text>
</comment>
<dbReference type="PROSITE" id="PS50088">
    <property type="entry name" value="ANK_REPEAT"/>
    <property type="match status" value="1"/>
</dbReference>
<accession>A0A7J7KM19</accession>
<feature type="repeat" description="ANK" evidence="3">
    <location>
        <begin position="350"/>
        <end position="384"/>
    </location>
</feature>
<dbReference type="Gene3D" id="1.25.40.20">
    <property type="entry name" value="Ankyrin repeat-containing domain"/>
    <property type="match status" value="1"/>
</dbReference>
<evidence type="ECO:0000313" key="4">
    <source>
        <dbReference type="EMBL" id="KAF6039206.1"/>
    </source>
</evidence>